<dbReference type="EMBL" id="RDPI01000033">
    <property type="protein sequence ID" value="MBF4374997.1"/>
    <property type="molecule type" value="Genomic_DNA"/>
</dbReference>
<dbReference type="Proteomes" id="UP000786185">
    <property type="component" value="Unassembled WGS sequence"/>
</dbReference>
<evidence type="ECO:0000313" key="1">
    <source>
        <dbReference type="EMBL" id="MBF4374997.1"/>
    </source>
</evidence>
<keyword evidence="3" id="KW-1185">Reference proteome</keyword>
<dbReference type="EMBL" id="SCLC01000201">
    <property type="protein sequence ID" value="MBF4436546.1"/>
    <property type="molecule type" value="Genomic_DNA"/>
</dbReference>
<dbReference type="RefSeq" id="WP_194664119.1">
    <property type="nucleotide sequence ID" value="NZ_RDPI01000033.1"/>
</dbReference>
<evidence type="ECO:0000313" key="4">
    <source>
        <dbReference type="Proteomes" id="UP000786185"/>
    </source>
</evidence>
<name>A0AAW4BJM9_VIBAN</name>
<organism evidence="2 4">
    <name type="scientific">Vibrio anguillarum</name>
    <name type="common">Listonella anguillarum</name>
    <dbReference type="NCBI Taxonomy" id="55601"/>
    <lineage>
        <taxon>Bacteria</taxon>
        <taxon>Pseudomonadati</taxon>
        <taxon>Pseudomonadota</taxon>
        <taxon>Gammaproteobacteria</taxon>
        <taxon>Vibrionales</taxon>
        <taxon>Vibrionaceae</taxon>
        <taxon>Vibrio</taxon>
    </lineage>
</organism>
<dbReference type="AlphaFoldDB" id="A0AAW4BJM9"/>
<evidence type="ECO:0000313" key="2">
    <source>
        <dbReference type="EMBL" id="MBF4436546.1"/>
    </source>
</evidence>
<evidence type="ECO:0000313" key="3">
    <source>
        <dbReference type="Proteomes" id="UP000726136"/>
    </source>
</evidence>
<gene>
    <name evidence="1" type="ORF">EAY46_18180</name>
    <name evidence="2" type="ORF">ERJ77_19020</name>
</gene>
<comment type="caution">
    <text evidence="2">The sequence shown here is derived from an EMBL/GenBank/DDBJ whole genome shotgun (WGS) entry which is preliminary data.</text>
</comment>
<protein>
    <recommendedName>
        <fullName evidence="5">Relaxosome protein TraM</fullName>
    </recommendedName>
</protein>
<evidence type="ECO:0008006" key="5">
    <source>
        <dbReference type="Google" id="ProtNLM"/>
    </source>
</evidence>
<sequence>MSSNQEHIAFKISGHILDIIKETSTKEGISSNLAAKKLLTDFIEKDALINDLTITMLKSSVRQLTIVQRYISTQLGESVAAEVFEKAYEDELEILKSLGVDNG</sequence>
<reference evidence="2 3" key="1">
    <citation type="journal article" date="2021" name="PeerJ">
        <title>Analysis of 44 Vibrio anguillarum genomes reveals high genetic diversity.</title>
        <authorList>
            <person name="Hansen M.J."/>
            <person name="Dalsgaard I."/>
        </authorList>
    </citation>
    <scope>NUCLEOTIDE SEQUENCE</scope>
    <source>
        <strain evidence="1 3">040915-1/1B</strain>
        <strain evidence="2">850617-1/1</strain>
    </source>
</reference>
<accession>A0AAW4BJM9</accession>
<proteinExistence type="predicted"/>
<dbReference type="Proteomes" id="UP000726136">
    <property type="component" value="Unassembled WGS sequence"/>
</dbReference>